<reference evidence="1 2" key="2">
    <citation type="submission" date="2020-11" db="EMBL/GenBank/DDBJ databases">
        <title>Description of novel Gluconobacter species.</title>
        <authorList>
            <person name="Cleenwerck I."/>
            <person name="Cnockaert M."/>
            <person name="Borremans W."/>
            <person name="Wieme A.D."/>
            <person name="De Vuyst L."/>
            <person name="Vandamme P."/>
        </authorList>
    </citation>
    <scope>NUCLEOTIDE SEQUENCE [LARGE SCALE GENOMIC DNA]</scope>
    <source>
        <strain evidence="1 2">LMG 1745</strain>
    </source>
</reference>
<dbReference type="Proteomes" id="UP000662701">
    <property type="component" value="Unassembled WGS sequence"/>
</dbReference>
<organism evidence="1 2">
    <name type="scientific">Gluconobacter cadivus</name>
    <dbReference type="NCBI Taxonomy" id="2728101"/>
    <lineage>
        <taxon>Bacteria</taxon>
        <taxon>Pseudomonadati</taxon>
        <taxon>Pseudomonadota</taxon>
        <taxon>Alphaproteobacteria</taxon>
        <taxon>Acetobacterales</taxon>
        <taxon>Acetobacteraceae</taxon>
        <taxon>Gluconobacter</taxon>
    </lineage>
</organism>
<reference evidence="2" key="1">
    <citation type="submission" date="2020-04" db="EMBL/GenBank/DDBJ databases">
        <title>Description of novel Gluconacetobacter.</title>
        <authorList>
            <person name="Sombolestani A."/>
        </authorList>
    </citation>
    <scope>NUCLEOTIDE SEQUENCE [LARGE SCALE GENOMIC DNA]</scope>
    <source>
        <strain evidence="2">LMG 1745</strain>
    </source>
</reference>
<gene>
    <name evidence="1" type="ORF">HKD19_05925</name>
</gene>
<comment type="caution">
    <text evidence="1">The sequence shown here is derived from an EMBL/GenBank/DDBJ whole genome shotgun (WGS) entry which is preliminary data.</text>
</comment>
<keyword evidence="2" id="KW-1185">Reference proteome</keyword>
<dbReference type="EMBL" id="JABCQH010000004">
    <property type="protein sequence ID" value="MBF0888085.1"/>
    <property type="molecule type" value="Genomic_DNA"/>
</dbReference>
<sequence length="112" mass="12448">MSLPAGETRQSHTVISFDVAKALIILRRNMPDSFHAFTRLKTAASYARVPVFVMLAQADHWDQAADYAGVHHDPMLPGGIRWAFVTVMQDIATTWRCRAPSRQLTHDMGAAA</sequence>
<name>A0ABR9YU74_9PROT</name>
<proteinExistence type="predicted"/>
<evidence type="ECO:0000313" key="1">
    <source>
        <dbReference type="EMBL" id="MBF0888085.1"/>
    </source>
</evidence>
<accession>A0ABR9YU74</accession>
<evidence type="ECO:0000313" key="2">
    <source>
        <dbReference type="Proteomes" id="UP000662701"/>
    </source>
</evidence>
<protein>
    <submittedName>
        <fullName evidence="1">Uncharacterized protein</fullName>
    </submittedName>
</protein>
<dbReference type="RefSeq" id="WP_194262001.1">
    <property type="nucleotide sequence ID" value="NZ_JABCQH010000004.1"/>
</dbReference>